<sequence>MVDGHNSMEMDKSPEGSGEDLQTIAEDKENSQQQTTNGSIPTTTISTIAVQSGETRLVIALLQIVIFGLMNELETIHVSVTLGRRMQFNSTAKVTFTPLVWNPFSLSLLYQGVPGLHLGYLRYLCHSRLIEQIQLLVR</sequence>
<keyword evidence="3" id="KW-1185">Reference proteome</keyword>
<evidence type="ECO:0000313" key="3">
    <source>
        <dbReference type="Proteomes" id="UP001607302"/>
    </source>
</evidence>
<dbReference type="Proteomes" id="UP001607302">
    <property type="component" value="Unassembled WGS sequence"/>
</dbReference>
<proteinExistence type="predicted"/>
<gene>
    <name evidence="2" type="ORF">V1478_005750</name>
</gene>
<reference evidence="2 3" key="1">
    <citation type="journal article" date="2024" name="Ann. Entomol. Soc. Am.">
        <title>Genomic analyses of the southern and eastern yellowjacket wasps (Hymenoptera: Vespidae) reveal evolutionary signatures of social life.</title>
        <authorList>
            <person name="Catto M.A."/>
            <person name="Caine P.B."/>
            <person name="Orr S.E."/>
            <person name="Hunt B.G."/>
            <person name="Goodisman M.A.D."/>
        </authorList>
    </citation>
    <scope>NUCLEOTIDE SEQUENCE [LARGE SCALE GENOMIC DNA]</scope>
    <source>
        <strain evidence="2">233</strain>
        <tissue evidence="2">Head and thorax</tissue>
    </source>
</reference>
<dbReference type="AlphaFoldDB" id="A0ABD2B9U0"/>
<feature type="compositionally biased region" description="Basic and acidic residues" evidence="1">
    <location>
        <begin position="1"/>
        <end position="14"/>
    </location>
</feature>
<comment type="caution">
    <text evidence="2">The sequence shown here is derived from an EMBL/GenBank/DDBJ whole genome shotgun (WGS) entry which is preliminary data.</text>
</comment>
<protein>
    <submittedName>
        <fullName evidence="2">Titin isoform X5</fullName>
    </submittedName>
</protein>
<evidence type="ECO:0000256" key="1">
    <source>
        <dbReference type="SAM" id="MobiDB-lite"/>
    </source>
</evidence>
<accession>A0ABD2B9U0</accession>
<organism evidence="2 3">
    <name type="scientific">Vespula squamosa</name>
    <name type="common">Southern yellow jacket</name>
    <name type="synonym">Wasp</name>
    <dbReference type="NCBI Taxonomy" id="30214"/>
    <lineage>
        <taxon>Eukaryota</taxon>
        <taxon>Metazoa</taxon>
        <taxon>Ecdysozoa</taxon>
        <taxon>Arthropoda</taxon>
        <taxon>Hexapoda</taxon>
        <taxon>Insecta</taxon>
        <taxon>Pterygota</taxon>
        <taxon>Neoptera</taxon>
        <taxon>Endopterygota</taxon>
        <taxon>Hymenoptera</taxon>
        <taxon>Apocrita</taxon>
        <taxon>Aculeata</taxon>
        <taxon>Vespoidea</taxon>
        <taxon>Vespidae</taxon>
        <taxon>Vespinae</taxon>
        <taxon>Vespula</taxon>
    </lineage>
</organism>
<name>A0ABD2B9U0_VESSQ</name>
<feature type="region of interest" description="Disordered" evidence="1">
    <location>
        <begin position="1"/>
        <end position="20"/>
    </location>
</feature>
<dbReference type="EMBL" id="JAUDFV010000130">
    <property type="protein sequence ID" value="KAL2729460.1"/>
    <property type="molecule type" value="Genomic_DNA"/>
</dbReference>
<evidence type="ECO:0000313" key="2">
    <source>
        <dbReference type="EMBL" id="KAL2729460.1"/>
    </source>
</evidence>